<dbReference type="Pfam" id="PF13975">
    <property type="entry name" value="gag-asp_proteas"/>
    <property type="match status" value="1"/>
</dbReference>
<dbReference type="PANTHER" id="PTHR23316">
    <property type="entry name" value="IMPORTIN ALPHA"/>
    <property type="match status" value="1"/>
</dbReference>
<dbReference type="CDD" id="cd00303">
    <property type="entry name" value="retropepsin_like"/>
    <property type="match status" value="1"/>
</dbReference>
<dbReference type="Gene3D" id="2.40.70.10">
    <property type="entry name" value="Acid Proteases"/>
    <property type="match status" value="1"/>
</dbReference>
<dbReference type="PROSITE" id="PS00141">
    <property type="entry name" value="ASP_PROTEASE"/>
    <property type="match status" value="1"/>
</dbReference>
<keyword evidence="2" id="KW-0813">Transport</keyword>
<dbReference type="InterPro" id="IPR016024">
    <property type="entry name" value="ARM-type_fold"/>
</dbReference>
<gene>
    <name evidence="6" type="ORF">ACMD2_20305</name>
</gene>
<dbReference type="Proteomes" id="UP000092600">
    <property type="component" value="Unassembled WGS sequence"/>
</dbReference>
<dbReference type="InterPro" id="IPR011989">
    <property type="entry name" value="ARM-like"/>
</dbReference>
<evidence type="ECO:0000256" key="3">
    <source>
        <dbReference type="ARBA" id="ARBA00022737"/>
    </source>
</evidence>
<dbReference type="SUPFAM" id="SSF48371">
    <property type="entry name" value="ARM repeat"/>
    <property type="match status" value="1"/>
</dbReference>
<accession>A0A199VP25</accession>
<evidence type="ECO:0000313" key="7">
    <source>
        <dbReference type="Proteomes" id="UP000092600"/>
    </source>
</evidence>
<dbReference type="AlphaFoldDB" id="A0A199VP25"/>
<sequence>MADEEAALSPPLSHRRDPIKSSVHNTAAHRRRQQAIAVGKERRESLIRAKRLCRDSVIDGSESPFEGDMIIDEEKEALDSKTSQTVLELKSAIAFQGKGATQKKVEILRVLRRLLSQSEVPPIEAALQAGAVPLLVQCLSFGSSDEQLLEAAWCLTNIAAGEPEHTKSLLPSLPMLIAHLGSSTLVAEQCAWAVGNVAGEGEELRNILLAQGALFPLARLMMSNKGSTSRTSAWALSNLIKGPDPKAANELIRVDGLLDAIVWHLKKADDELATEVAWVIVYLSALSEKATSLLVKSDVVRLLVGRLVASESLQMLIPVLRSLGNLVASDSYMIDVVLIVGHTITDELLSGLIKCLKSEHRVLKKEASWVLSNIAAGSLEHKRLIYSSEATPLMINFLSSAPFDIRKEAAFTLGNLCVAPPKNNEQPGIIVVHLVSLINSGCLPGFVNLIRSADIESARLGLQFLELVGERYTEMADTFNAFNDDVRSMEESIATAMATFRGELEKLQGNITRRDDERKNLIEELVTRLDEVEDLNTRTVNAIQAEEGEEQAETKMGALRLVSAIQGKPLKKELLFVDVTLNGRATRALVDTGATYNFIAESEAKRLGLTLEKDTSKIKAVNTVAQPVVGVAKGVTIAVGPWSGTANFTAATIDDFKVILGIDFLASSKAVRCRTSGLEHRGEGSP</sequence>
<dbReference type="SUPFAM" id="SSF50630">
    <property type="entry name" value="Acid proteases"/>
    <property type="match status" value="1"/>
</dbReference>
<dbReference type="GO" id="GO:0004190">
    <property type="term" value="F:aspartic-type endopeptidase activity"/>
    <property type="evidence" value="ECO:0007669"/>
    <property type="project" value="InterPro"/>
</dbReference>
<dbReference type="Gene3D" id="1.25.10.10">
    <property type="entry name" value="Leucine-rich Repeat Variant"/>
    <property type="match status" value="1"/>
</dbReference>
<comment type="similarity">
    <text evidence="1">Belongs to the importin alpha family.</text>
</comment>
<dbReference type="InterPro" id="IPR001969">
    <property type="entry name" value="Aspartic_peptidase_AS"/>
</dbReference>
<keyword evidence="3" id="KW-0677">Repeat</keyword>
<dbReference type="GO" id="GO:0006508">
    <property type="term" value="P:proteolysis"/>
    <property type="evidence" value="ECO:0007669"/>
    <property type="project" value="InterPro"/>
</dbReference>
<dbReference type="GO" id="GO:0015031">
    <property type="term" value="P:protein transport"/>
    <property type="evidence" value="ECO:0007669"/>
    <property type="project" value="UniProtKB-KW"/>
</dbReference>
<dbReference type="STRING" id="4615.A0A199VP25"/>
<evidence type="ECO:0000313" key="6">
    <source>
        <dbReference type="EMBL" id="OAY78666.1"/>
    </source>
</evidence>
<evidence type="ECO:0000256" key="4">
    <source>
        <dbReference type="ARBA" id="ARBA00022927"/>
    </source>
</evidence>
<proteinExistence type="inferred from homology"/>
<keyword evidence="4" id="KW-0653">Protein transport</keyword>
<dbReference type="InterPro" id="IPR021109">
    <property type="entry name" value="Peptidase_aspartic_dom_sf"/>
</dbReference>
<comment type="caution">
    <text evidence="6">The sequence shown here is derived from an EMBL/GenBank/DDBJ whole genome shotgun (WGS) entry which is preliminary data.</text>
</comment>
<dbReference type="FunFam" id="1.25.10.10:FF:000222">
    <property type="entry name" value="Importin subunit alpha"/>
    <property type="match status" value="1"/>
</dbReference>
<evidence type="ECO:0000256" key="1">
    <source>
        <dbReference type="ARBA" id="ARBA00010394"/>
    </source>
</evidence>
<dbReference type="SMART" id="SM00185">
    <property type="entry name" value="ARM"/>
    <property type="match status" value="7"/>
</dbReference>
<reference evidence="6 7" key="1">
    <citation type="journal article" date="2016" name="DNA Res.">
        <title>The draft genome of MD-2 pineapple using hybrid error correction of long reads.</title>
        <authorList>
            <person name="Redwan R.M."/>
            <person name="Saidin A."/>
            <person name="Kumar S.V."/>
        </authorList>
    </citation>
    <scope>NUCLEOTIDE SEQUENCE [LARGE SCALE GENOMIC DNA]</scope>
    <source>
        <strain evidence="7">cv. MD2</strain>
        <tissue evidence="6">Leaf</tissue>
    </source>
</reference>
<protein>
    <submittedName>
        <fullName evidence="6">Importin subunit alpha-2</fullName>
    </submittedName>
</protein>
<evidence type="ECO:0000256" key="2">
    <source>
        <dbReference type="ARBA" id="ARBA00022448"/>
    </source>
</evidence>
<organism evidence="6 7">
    <name type="scientific">Ananas comosus</name>
    <name type="common">Pineapple</name>
    <name type="synonym">Ananas ananas</name>
    <dbReference type="NCBI Taxonomy" id="4615"/>
    <lineage>
        <taxon>Eukaryota</taxon>
        <taxon>Viridiplantae</taxon>
        <taxon>Streptophyta</taxon>
        <taxon>Embryophyta</taxon>
        <taxon>Tracheophyta</taxon>
        <taxon>Spermatophyta</taxon>
        <taxon>Magnoliopsida</taxon>
        <taxon>Liliopsida</taxon>
        <taxon>Poales</taxon>
        <taxon>Bromeliaceae</taxon>
        <taxon>Bromelioideae</taxon>
        <taxon>Ananas</taxon>
    </lineage>
</organism>
<name>A0A199VP25_ANACO</name>
<dbReference type="EMBL" id="LSRQ01001229">
    <property type="protein sequence ID" value="OAY78666.1"/>
    <property type="molecule type" value="Genomic_DNA"/>
</dbReference>
<dbReference type="Pfam" id="PF00514">
    <property type="entry name" value="Arm"/>
    <property type="match status" value="1"/>
</dbReference>
<dbReference type="InterPro" id="IPR000225">
    <property type="entry name" value="Armadillo"/>
</dbReference>
<evidence type="ECO:0000256" key="5">
    <source>
        <dbReference type="SAM" id="MobiDB-lite"/>
    </source>
</evidence>
<feature type="region of interest" description="Disordered" evidence="5">
    <location>
        <begin position="1"/>
        <end position="33"/>
    </location>
</feature>